<feature type="repeat" description="WD" evidence="3">
    <location>
        <begin position="27"/>
        <end position="68"/>
    </location>
</feature>
<evidence type="ECO:0000313" key="5">
    <source>
        <dbReference type="Proteomes" id="UP000015453"/>
    </source>
</evidence>
<organism evidence="4 5">
    <name type="scientific">Genlisea aurea</name>
    <dbReference type="NCBI Taxonomy" id="192259"/>
    <lineage>
        <taxon>Eukaryota</taxon>
        <taxon>Viridiplantae</taxon>
        <taxon>Streptophyta</taxon>
        <taxon>Embryophyta</taxon>
        <taxon>Tracheophyta</taxon>
        <taxon>Spermatophyta</taxon>
        <taxon>Magnoliopsida</taxon>
        <taxon>eudicotyledons</taxon>
        <taxon>Gunneridae</taxon>
        <taxon>Pentapetalae</taxon>
        <taxon>asterids</taxon>
        <taxon>lamiids</taxon>
        <taxon>Lamiales</taxon>
        <taxon>Lentibulariaceae</taxon>
        <taxon>Genlisea</taxon>
    </lineage>
</organism>
<dbReference type="SMART" id="SM00320">
    <property type="entry name" value="WD40"/>
    <property type="match status" value="2"/>
</dbReference>
<feature type="non-terminal residue" evidence="4">
    <location>
        <position position="1"/>
    </location>
</feature>
<dbReference type="SUPFAM" id="SSF50978">
    <property type="entry name" value="WD40 repeat-like"/>
    <property type="match status" value="1"/>
</dbReference>
<dbReference type="EMBL" id="AUSU01007969">
    <property type="protein sequence ID" value="EPS59927.1"/>
    <property type="molecule type" value="Genomic_DNA"/>
</dbReference>
<dbReference type="PROSITE" id="PS50294">
    <property type="entry name" value="WD_REPEATS_REGION"/>
    <property type="match status" value="1"/>
</dbReference>
<sequence length="100" mass="11160">HVLTTRGVDSLFVNNDVRVRAHVVETYRGHRREVCGLEWSGSRHHLASGGCDNLVHIWDRRSSNSSSTRWIHRFEEHTGVVKAIAWCPFQGNLVASGGAG</sequence>
<comment type="caution">
    <text evidence="4">The sequence shown here is derived from an EMBL/GenBank/DDBJ whole genome shotgun (WGS) entry which is preliminary data.</text>
</comment>
<dbReference type="GO" id="GO:1905786">
    <property type="term" value="P:positive regulation of anaphase-promoting complex-dependent catabolic process"/>
    <property type="evidence" value="ECO:0007669"/>
    <property type="project" value="TreeGrafter"/>
</dbReference>
<evidence type="ECO:0000256" key="1">
    <source>
        <dbReference type="ARBA" id="ARBA00022574"/>
    </source>
</evidence>
<feature type="non-terminal residue" evidence="4">
    <location>
        <position position="100"/>
    </location>
</feature>
<dbReference type="Proteomes" id="UP000015453">
    <property type="component" value="Unassembled WGS sequence"/>
</dbReference>
<keyword evidence="2" id="KW-0677">Repeat</keyword>
<dbReference type="UniPathway" id="UPA00143"/>
<protein>
    <submittedName>
        <fullName evidence="4">Uncharacterized protein</fullName>
    </submittedName>
</protein>
<evidence type="ECO:0000256" key="3">
    <source>
        <dbReference type="PROSITE-ProRule" id="PRU00221"/>
    </source>
</evidence>
<dbReference type="InterPro" id="IPR033010">
    <property type="entry name" value="Cdc20/Fizzy"/>
</dbReference>
<dbReference type="GO" id="GO:0016567">
    <property type="term" value="P:protein ubiquitination"/>
    <property type="evidence" value="ECO:0007669"/>
    <property type="project" value="UniProtKB-UniPathway"/>
</dbReference>
<dbReference type="PROSITE" id="PS50082">
    <property type="entry name" value="WD_REPEATS_2"/>
    <property type="match status" value="1"/>
</dbReference>
<gene>
    <name evidence="4" type="ORF">M569_14878</name>
</gene>
<dbReference type="Pfam" id="PF00400">
    <property type="entry name" value="WD40"/>
    <property type="match status" value="2"/>
</dbReference>
<dbReference type="InterPro" id="IPR015943">
    <property type="entry name" value="WD40/YVTN_repeat-like_dom_sf"/>
</dbReference>
<proteinExistence type="predicted"/>
<reference evidence="4 5" key="1">
    <citation type="journal article" date="2013" name="BMC Genomics">
        <title>The miniature genome of a carnivorous plant Genlisea aurea contains a low number of genes and short non-coding sequences.</title>
        <authorList>
            <person name="Leushkin E.V."/>
            <person name="Sutormin R.A."/>
            <person name="Nabieva E.R."/>
            <person name="Penin A.A."/>
            <person name="Kondrashov A.S."/>
            <person name="Logacheva M.D."/>
        </authorList>
    </citation>
    <scope>NUCLEOTIDE SEQUENCE [LARGE SCALE GENOMIC DNA]</scope>
</reference>
<dbReference type="GO" id="GO:0005680">
    <property type="term" value="C:anaphase-promoting complex"/>
    <property type="evidence" value="ECO:0007669"/>
    <property type="project" value="TreeGrafter"/>
</dbReference>
<evidence type="ECO:0000256" key="2">
    <source>
        <dbReference type="ARBA" id="ARBA00022737"/>
    </source>
</evidence>
<dbReference type="PANTHER" id="PTHR19918">
    <property type="entry name" value="CELL DIVISION CYCLE 20 CDC20 FIZZY -RELATED"/>
    <property type="match status" value="1"/>
</dbReference>
<dbReference type="GO" id="GO:1990757">
    <property type="term" value="F:ubiquitin ligase activator activity"/>
    <property type="evidence" value="ECO:0007669"/>
    <property type="project" value="TreeGrafter"/>
</dbReference>
<name>S8DKB8_9LAMI</name>
<evidence type="ECO:0000313" key="4">
    <source>
        <dbReference type="EMBL" id="EPS59927.1"/>
    </source>
</evidence>
<dbReference type="AlphaFoldDB" id="S8DKB8"/>
<dbReference type="Gene3D" id="2.130.10.10">
    <property type="entry name" value="YVTN repeat-like/Quinoprotein amine dehydrogenase"/>
    <property type="match status" value="1"/>
</dbReference>
<keyword evidence="5" id="KW-1185">Reference proteome</keyword>
<dbReference type="InterPro" id="IPR036322">
    <property type="entry name" value="WD40_repeat_dom_sf"/>
</dbReference>
<accession>S8DKB8</accession>
<dbReference type="InterPro" id="IPR001680">
    <property type="entry name" value="WD40_rpt"/>
</dbReference>
<dbReference type="GO" id="GO:0031145">
    <property type="term" value="P:anaphase-promoting complex-dependent catabolic process"/>
    <property type="evidence" value="ECO:0007669"/>
    <property type="project" value="TreeGrafter"/>
</dbReference>
<dbReference type="GO" id="GO:0010997">
    <property type="term" value="F:anaphase-promoting complex binding"/>
    <property type="evidence" value="ECO:0007669"/>
    <property type="project" value="InterPro"/>
</dbReference>
<dbReference type="OrthoDB" id="10263272at2759"/>
<dbReference type="PANTHER" id="PTHR19918:SF39">
    <property type="entry name" value="TRANSDUCIN FAMILY PROTEIN_WD-40 REPEAT PROTEIN"/>
    <property type="match status" value="1"/>
</dbReference>
<keyword evidence="1 3" id="KW-0853">WD repeat</keyword>